<name>A0A9Q0MH07_BLOTA</name>
<feature type="non-terminal residue" evidence="3">
    <location>
        <position position="54"/>
    </location>
</feature>
<dbReference type="AlphaFoldDB" id="A0A9Q0MH07"/>
<proteinExistence type="predicted"/>
<sequence length="54" mass="6148">MRVQPPDSKAFSIYNLQSDSEYEFQVFATNQLGRGPGSEPIRARTKNKSEMDQP</sequence>
<dbReference type="Gene3D" id="2.60.40.10">
    <property type="entry name" value="Immunoglobulins"/>
    <property type="match status" value="1"/>
</dbReference>
<feature type="region of interest" description="Disordered" evidence="1">
    <location>
        <begin position="31"/>
        <end position="54"/>
    </location>
</feature>
<evidence type="ECO:0000259" key="2">
    <source>
        <dbReference type="PROSITE" id="PS50853"/>
    </source>
</evidence>
<protein>
    <recommendedName>
        <fullName evidence="2">Fibronectin type-III domain-containing protein</fullName>
    </recommendedName>
</protein>
<dbReference type="Pfam" id="PF00041">
    <property type="entry name" value="fn3"/>
    <property type="match status" value="1"/>
</dbReference>
<dbReference type="InterPro" id="IPR013783">
    <property type="entry name" value="Ig-like_fold"/>
</dbReference>
<dbReference type="SUPFAM" id="SSF49265">
    <property type="entry name" value="Fibronectin type III"/>
    <property type="match status" value="1"/>
</dbReference>
<gene>
    <name evidence="3" type="ORF">RDWZM_001945</name>
</gene>
<evidence type="ECO:0000313" key="3">
    <source>
        <dbReference type="EMBL" id="KAJ6223400.1"/>
    </source>
</evidence>
<organism evidence="3 4">
    <name type="scientific">Blomia tropicalis</name>
    <name type="common">Mite</name>
    <dbReference type="NCBI Taxonomy" id="40697"/>
    <lineage>
        <taxon>Eukaryota</taxon>
        <taxon>Metazoa</taxon>
        <taxon>Ecdysozoa</taxon>
        <taxon>Arthropoda</taxon>
        <taxon>Chelicerata</taxon>
        <taxon>Arachnida</taxon>
        <taxon>Acari</taxon>
        <taxon>Acariformes</taxon>
        <taxon>Sarcoptiformes</taxon>
        <taxon>Astigmata</taxon>
        <taxon>Glycyphagoidea</taxon>
        <taxon>Echimyopodidae</taxon>
        <taxon>Blomia</taxon>
    </lineage>
</organism>
<evidence type="ECO:0000256" key="1">
    <source>
        <dbReference type="SAM" id="MobiDB-lite"/>
    </source>
</evidence>
<dbReference type="Proteomes" id="UP001142055">
    <property type="component" value="Chromosome 1"/>
</dbReference>
<feature type="domain" description="Fibronectin type-III" evidence="2">
    <location>
        <begin position="1"/>
        <end position="48"/>
    </location>
</feature>
<dbReference type="InterPro" id="IPR003961">
    <property type="entry name" value="FN3_dom"/>
</dbReference>
<reference evidence="3" key="1">
    <citation type="submission" date="2022-12" db="EMBL/GenBank/DDBJ databases">
        <title>Genome assemblies of Blomia tropicalis.</title>
        <authorList>
            <person name="Cui Y."/>
        </authorList>
    </citation>
    <scope>NUCLEOTIDE SEQUENCE</scope>
    <source>
        <tissue evidence="3">Adult mites</tissue>
    </source>
</reference>
<evidence type="ECO:0000313" key="4">
    <source>
        <dbReference type="Proteomes" id="UP001142055"/>
    </source>
</evidence>
<comment type="caution">
    <text evidence="3">The sequence shown here is derived from an EMBL/GenBank/DDBJ whole genome shotgun (WGS) entry which is preliminary data.</text>
</comment>
<dbReference type="CDD" id="cd00063">
    <property type="entry name" value="FN3"/>
    <property type="match status" value="1"/>
</dbReference>
<dbReference type="EMBL" id="JAPWDV010000001">
    <property type="protein sequence ID" value="KAJ6223400.1"/>
    <property type="molecule type" value="Genomic_DNA"/>
</dbReference>
<dbReference type="InterPro" id="IPR036116">
    <property type="entry name" value="FN3_sf"/>
</dbReference>
<keyword evidence="4" id="KW-1185">Reference proteome</keyword>
<accession>A0A9Q0MH07</accession>
<dbReference type="PROSITE" id="PS50853">
    <property type="entry name" value="FN3"/>
    <property type="match status" value="1"/>
</dbReference>